<evidence type="ECO:0000313" key="1">
    <source>
        <dbReference type="EMBL" id="RPE65034.1"/>
    </source>
</evidence>
<dbReference type="InterPro" id="IPR029064">
    <property type="entry name" value="Ribosomal_eL30-like_sf"/>
</dbReference>
<dbReference type="InterPro" id="IPR041202">
    <property type="entry name" value="BaeRF_family10"/>
</dbReference>
<reference evidence="1 2" key="1">
    <citation type="submission" date="2018-11" db="EMBL/GenBank/DDBJ databases">
        <title>Genomic Encyclopedia of Type Strains, Phase IV (KMG-IV): sequencing the most valuable type-strain genomes for metagenomic binning, comparative biology and taxonomic classification.</title>
        <authorList>
            <person name="Goeker M."/>
        </authorList>
    </citation>
    <scope>NUCLEOTIDE SEQUENCE [LARGE SCALE GENOMIC DNA]</scope>
    <source>
        <strain evidence="1 2">DSM 101684</strain>
    </source>
</reference>
<dbReference type="Pfam" id="PF18854">
    <property type="entry name" value="baeRF_family10"/>
    <property type="match status" value="1"/>
</dbReference>
<dbReference type="Proteomes" id="UP000272193">
    <property type="component" value="Unassembled WGS sequence"/>
</dbReference>
<name>A0A3N4UWF5_9BURK</name>
<dbReference type="SUPFAM" id="SSF55315">
    <property type="entry name" value="L30e-like"/>
    <property type="match status" value="1"/>
</dbReference>
<dbReference type="AlphaFoldDB" id="A0A3N4UWF5"/>
<comment type="caution">
    <text evidence="1">The sequence shown here is derived from an EMBL/GenBank/DDBJ whole genome shotgun (WGS) entry which is preliminary data.</text>
</comment>
<dbReference type="OrthoDB" id="174266at2"/>
<protein>
    <submittedName>
        <fullName evidence="1">ERF1-like protein</fullName>
    </submittedName>
</protein>
<organism evidence="1 2">
    <name type="scientific">Tibeticola sediminis</name>
    <dbReference type="NCBI Taxonomy" id="1917811"/>
    <lineage>
        <taxon>Bacteria</taxon>
        <taxon>Pseudomonadati</taxon>
        <taxon>Pseudomonadota</taxon>
        <taxon>Betaproteobacteria</taxon>
        <taxon>Burkholderiales</taxon>
        <taxon>Comamonadaceae</taxon>
        <taxon>Tibeticola</taxon>
    </lineage>
</organism>
<dbReference type="EMBL" id="RKQL01000005">
    <property type="protein sequence ID" value="RPE65034.1"/>
    <property type="molecule type" value="Genomic_DNA"/>
</dbReference>
<dbReference type="RefSeq" id="WP_124223541.1">
    <property type="nucleotide sequence ID" value="NZ_RKQL01000005.1"/>
</dbReference>
<gene>
    <name evidence="1" type="ORF">EDC62_2160</name>
</gene>
<evidence type="ECO:0000313" key="2">
    <source>
        <dbReference type="Proteomes" id="UP000272193"/>
    </source>
</evidence>
<sequence length="404" mass="45314">MTELDSLTQDLQSAFGDAGAPVLSIYADINPARPENAGRAWAKRIKNALKDLPEIRDAHGKRDTPLYDEVLALIDEERPAARTLALFATRGLHGRLVVRRIDLQVDLPVVDLAQGRVEARWGEPYLTPIFFAADEYERGGVLHLEGAKWRFYELFLGELREDTAVFADISADEWRELKDLAERIENAAALRRAHTGGSFDKLSPKEREAAKVSTWMHKLYTRLAQALDKTVDRLGVERLVLMGEPWQVSHFEGYLSRGLRNRVVARVPQPGNASNPTPADLLERVTPALEAAERQAELALLERIKEQPGVWGLDPVLDALQLGRVETLVLPWALDARIWRCPEGAVGGTAEMAKLFCDQPQEVALRDHVWQLARDFGARLEFVRGEAEARVLRDFQGAAASLRW</sequence>
<accession>A0A3N4UWF5</accession>
<dbReference type="Gene3D" id="3.30.1330.30">
    <property type="match status" value="1"/>
</dbReference>
<proteinExistence type="predicted"/>
<keyword evidence="2" id="KW-1185">Reference proteome</keyword>